<name>A0A6L5WHT3_9BACT</name>
<reference evidence="1 2" key="1">
    <citation type="submission" date="2019-09" db="EMBL/GenBank/DDBJ databases">
        <authorList>
            <person name="Silva M."/>
            <person name="Pereira G."/>
            <person name="Lopes-Da-Costa L."/>
            <person name="Silva E."/>
        </authorList>
    </citation>
    <scope>NUCLEOTIDE SEQUENCE [LARGE SCALE GENOMIC DNA]</scope>
    <source>
        <strain evidence="1 2">FMV-PI01</strain>
    </source>
</reference>
<reference evidence="1 2" key="2">
    <citation type="submission" date="2020-03" db="EMBL/GenBank/DDBJ databases">
        <title>Campylobacter portucalensis sp. nov., a new species of Campylobacter isolated from the reproductive tract of bulls.</title>
        <authorList>
            <person name="Silva M.F."/>
            <person name="Pereira G."/>
            <person name="Carneiro C."/>
            <person name="Hemphill A."/>
            <person name="Mateus L."/>
            <person name="Lopes-Da-Costa L."/>
            <person name="Silva E."/>
        </authorList>
    </citation>
    <scope>NUCLEOTIDE SEQUENCE [LARGE SCALE GENOMIC DNA]</scope>
    <source>
        <strain evidence="1 2">FMV-PI01</strain>
    </source>
</reference>
<dbReference type="Proteomes" id="UP000476338">
    <property type="component" value="Unassembled WGS sequence"/>
</dbReference>
<keyword evidence="2" id="KW-1185">Reference proteome</keyword>
<sequence length="68" mass="8211">MANRRKYESDKFRLYQDKNNINEAKFLNSKRDIIDKYYNNLPNNGYLKLTQNDLNKQLTLTINLVIEK</sequence>
<dbReference type="EMBL" id="VWSJ01000019">
    <property type="protein sequence ID" value="MSN96594.1"/>
    <property type="molecule type" value="Genomic_DNA"/>
</dbReference>
<comment type="caution">
    <text evidence="1">The sequence shown here is derived from an EMBL/GenBank/DDBJ whole genome shotgun (WGS) entry which is preliminary data.</text>
</comment>
<dbReference type="RefSeq" id="WP_154570861.1">
    <property type="nucleotide sequence ID" value="NZ_VWSJ01000019.1"/>
</dbReference>
<protein>
    <submittedName>
        <fullName evidence="1">Uncharacterized protein</fullName>
    </submittedName>
</protein>
<evidence type="ECO:0000313" key="2">
    <source>
        <dbReference type="Proteomes" id="UP000476338"/>
    </source>
</evidence>
<organism evidence="1 2">
    <name type="scientific">Campylobacter portucalensis</name>
    <dbReference type="NCBI Taxonomy" id="2608384"/>
    <lineage>
        <taxon>Bacteria</taxon>
        <taxon>Pseudomonadati</taxon>
        <taxon>Campylobacterota</taxon>
        <taxon>Epsilonproteobacteria</taxon>
        <taxon>Campylobacterales</taxon>
        <taxon>Campylobacteraceae</taxon>
        <taxon>Campylobacter</taxon>
    </lineage>
</organism>
<dbReference type="AlphaFoldDB" id="A0A6L5WHT3"/>
<proteinExistence type="predicted"/>
<evidence type="ECO:0000313" key="1">
    <source>
        <dbReference type="EMBL" id="MSN96594.1"/>
    </source>
</evidence>
<gene>
    <name evidence="1" type="ORF">F1B92_05345</name>
</gene>
<accession>A0A6L5WHT3</accession>